<dbReference type="CDD" id="cd05233">
    <property type="entry name" value="SDR_c"/>
    <property type="match status" value="1"/>
</dbReference>
<dbReference type="PANTHER" id="PTHR43639">
    <property type="entry name" value="OXIDOREDUCTASE, SHORT-CHAIN DEHYDROGENASE/REDUCTASE FAMILY (AFU_ORTHOLOGUE AFUA_5G02870)"/>
    <property type="match status" value="1"/>
</dbReference>
<reference evidence="4 5" key="1">
    <citation type="submission" date="2024-10" db="EMBL/GenBank/DDBJ databases">
        <title>Updated reference genomes for cyclostephanoid diatoms.</title>
        <authorList>
            <person name="Roberts W.R."/>
            <person name="Alverson A.J."/>
        </authorList>
    </citation>
    <scope>NUCLEOTIDE SEQUENCE [LARGE SCALE GENOMIC DNA]</scope>
    <source>
        <strain evidence="4 5">AJA276-08</strain>
    </source>
</reference>
<dbReference type="InterPro" id="IPR020904">
    <property type="entry name" value="Sc_DH/Rdtase_CS"/>
</dbReference>
<comment type="similarity">
    <text evidence="1 3">Belongs to the short-chain dehydrogenases/reductases (SDR) family.</text>
</comment>
<evidence type="ECO:0000313" key="4">
    <source>
        <dbReference type="EMBL" id="KAL3801708.1"/>
    </source>
</evidence>
<dbReference type="InterPro" id="IPR036291">
    <property type="entry name" value="NAD(P)-bd_dom_sf"/>
</dbReference>
<protein>
    <submittedName>
        <fullName evidence="4">Uncharacterized protein</fullName>
    </submittedName>
</protein>
<accession>A0ABD3QMT4</accession>
<gene>
    <name evidence="4" type="ORF">ACHAW5_010048</name>
</gene>
<organism evidence="4 5">
    <name type="scientific">Stephanodiscus triporus</name>
    <dbReference type="NCBI Taxonomy" id="2934178"/>
    <lineage>
        <taxon>Eukaryota</taxon>
        <taxon>Sar</taxon>
        <taxon>Stramenopiles</taxon>
        <taxon>Ochrophyta</taxon>
        <taxon>Bacillariophyta</taxon>
        <taxon>Coscinodiscophyceae</taxon>
        <taxon>Thalassiosirophycidae</taxon>
        <taxon>Stephanodiscales</taxon>
        <taxon>Stephanodiscaceae</taxon>
        <taxon>Stephanodiscus</taxon>
    </lineage>
</organism>
<dbReference type="InterPro" id="IPR002347">
    <property type="entry name" value="SDR_fam"/>
</dbReference>
<dbReference type="PROSITE" id="PS00061">
    <property type="entry name" value="ADH_SHORT"/>
    <property type="match status" value="1"/>
</dbReference>
<dbReference type="PRINTS" id="PR00081">
    <property type="entry name" value="GDHRDH"/>
</dbReference>
<comment type="caution">
    <text evidence="4">The sequence shown here is derived from an EMBL/GenBank/DDBJ whole genome shotgun (WGS) entry which is preliminary data.</text>
</comment>
<name>A0ABD3QMT4_9STRA</name>
<dbReference type="PRINTS" id="PR00080">
    <property type="entry name" value="SDRFAMILY"/>
</dbReference>
<dbReference type="Gene3D" id="3.40.50.720">
    <property type="entry name" value="NAD(P)-binding Rossmann-like Domain"/>
    <property type="match status" value="1"/>
</dbReference>
<dbReference type="SUPFAM" id="SSF51735">
    <property type="entry name" value="NAD(P)-binding Rossmann-fold domains"/>
    <property type="match status" value="1"/>
</dbReference>
<dbReference type="Pfam" id="PF00106">
    <property type="entry name" value="adh_short"/>
    <property type="match status" value="1"/>
</dbReference>
<sequence length="280" mass="29722">MSSEAGETKVCLLTGASGTIGYAIAKALKASSAPAASWHIIIIGRRPPPQSITNVDGKAPEVLPYDTFLKAEMTSESSVASTLTDHFESLRNSHDANLRSLNRLDLLINCAGCSLGNVPIVDIPADTFREVMEVNLIVPFIFSKWAMTKMAACNPPGGRIINIGSIAVESPRLHAVPYTTSKIALGGLTRALSIEGRSLAKTTKSSDVGEGVVAVCQINPGNVRSSIMSPEEAARREREEGFVEADDIGKYVAMVANFPNGTNVLESTVMPTRQPLVGRG</sequence>
<keyword evidence="5" id="KW-1185">Reference proteome</keyword>
<dbReference type="GO" id="GO:0016491">
    <property type="term" value="F:oxidoreductase activity"/>
    <property type="evidence" value="ECO:0007669"/>
    <property type="project" value="UniProtKB-KW"/>
</dbReference>
<dbReference type="Proteomes" id="UP001530315">
    <property type="component" value="Unassembled WGS sequence"/>
</dbReference>
<dbReference type="PANTHER" id="PTHR43639:SF1">
    <property type="entry name" value="SHORT-CHAIN DEHYDROGENASE_REDUCTASE FAMILY PROTEIN"/>
    <property type="match status" value="1"/>
</dbReference>
<proteinExistence type="inferred from homology"/>
<keyword evidence="2" id="KW-0560">Oxidoreductase</keyword>
<evidence type="ECO:0000256" key="2">
    <source>
        <dbReference type="ARBA" id="ARBA00023002"/>
    </source>
</evidence>
<dbReference type="AlphaFoldDB" id="A0ABD3QMT4"/>
<evidence type="ECO:0000256" key="1">
    <source>
        <dbReference type="ARBA" id="ARBA00006484"/>
    </source>
</evidence>
<evidence type="ECO:0000313" key="5">
    <source>
        <dbReference type="Proteomes" id="UP001530315"/>
    </source>
</evidence>
<dbReference type="EMBL" id="JALLAZ020000177">
    <property type="protein sequence ID" value="KAL3801708.1"/>
    <property type="molecule type" value="Genomic_DNA"/>
</dbReference>
<evidence type="ECO:0000256" key="3">
    <source>
        <dbReference type="RuleBase" id="RU000363"/>
    </source>
</evidence>